<dbReference type="GO" id="GO:0043565">
    <property type="term" value="F:sequence-specific DNA binding"/>
    <property type="evidence" value="ECO:0007669"/>
    <property type="project" value="InterPro"/>
</dbReference>
<keyword evidence="1" id="KW-0805">Transcription regulation</keyword>
<dbReference type="Pfam" id="PF12833">
    <property type="entry name" value="HTH_18"/>
    <property type="match status" value="1"/>
</dbReference>
<evidence type="ECO:0000256" key="2">
    <source>
        <dbReference type="ARBA" id="ARBA00023125"/>
    </source>
</evidence>
<name>A0A068NS75_FIMGI</name>
<dbReference type="Proteomes" id="UP000027982">
    <property type="component" value="Chromosome"/>
</dbReference>
<dbReference type="EMBL" id="CP007139">
    <property type="protein sequence ID" value="AIE86403.1"/>
    <property type="molecule type" value="Genomic_DNA"/>
</dbReference>
<evidence type="ECO:0000256" key="3">
    <source>
        <dbReference type="ARBA" id="ARBA00023163"/>
    </source>
</evidence>
<dbReference type="SUPFAM" id="SSF46689">
    <property type="entry name" value="Homeodomain-like"/>
    <property type="match status" value="2"/>
</dbReference>
<keyword evidence="6" id="KW-1185">Reference proteome</keyword>
<dbReference type="AlphaFoldDB" id="A0A068NS75"/>
<dbReference type="KEGG" id="fgi:OP10G_3035"/>
<dbReference type="PROSITE" id="PS01124">
    <property type="entry name" value="HTH_ARAC_FAMILY_2"/>
    <property type="match status" value="1"/>
</dbReference>
<dbReference type="GO" id="GO:0003700">
    <property type="term" value="F:DNA-binding transcription factor activity"/>
    <property type="evidence" value="ECO:0007669"/>
    <property type="project" value="InterPro"/>
</dbReference>
<dbReference type="STRING" id="661478.OP10G_3035"/>
<reference evidence="5 6" key="1">
    <citation type="journal article" date="2014" name="PLoS ONE">
        <title>The first complete genome sequence of the class fimbriimonadia in the phylum armatimonadetes.</title>
        <authorList>
            <person name="Hu Z.Y."/>
            <person name="Wang Y.Z."/>
            <person name="Im W.T."/>
            <person name="Wang S.Y."/>
            <person name="Zhao G.P."/>
            <person name="Zheng H.J."/>
            <person name="Quan Z.X."/>
        </authorList>
    </citation>
    <scope>NUCLEOTIDE SEQUENCE [LARGE SCALE GENOMIC DNA]</scope>
    <source>
        <strain evidence="5">Gsoil 348</strain>
    </source>
</reference>
<dbReference type="HOGENOM" id="CLU_1364516_0_0_0"/>
<dbReference type="eggNOG" id="COG4977">
    <property type="taxonomic scope" value="Bacteria"/>
</dbReference>
<sequence length="224" mass="24854">MRTGSVKICQGSAVFDMGPGMILLHPPFVEHADSSTSEYSIFYVQIDAPADAPWPGIANDDSFQSMGRICEATCREWKGSHPLREEMIANLTQQTDLLLRRFKTAEHRSKGEILVAAAERILEERYNLPITAAELASELGVSRSLLYAEFTAVTGQTPKAYVLRRRLEHATAMLQHTNFTLERIAAATGFYSSSHLARHVKASTHQSPGTIRKLALARNSRPTE</sequence>
<dbReference type="InterPro" id="IPR050204">
    <property type="entry name" value="AraC_XylS_family_regulators"/>
</dbReference>
<evidence type="ECO:0000313" key="5">
    <source>
        <dbReference type="EMBL" id="AIE86403.1"/>
    </source>
</evidence>
<dbReference type="PANTHER" id="PTHR46796">
    <property type="entry name" value="HTH-TYPE TRANSCRIPTIONAL ACTIVATOR RHAS-RELATED"/>
    <property type="match status" value="1"/>
</dbReference>
<evidence type="ECO:0000313" key="6">
    <source>
        <dbReference type="Proteomes" id="UP000027982"/>
    </source>
</evidence>
<dbReference type="InterPro" id="IPR009057">
    <property type="entry name" value="Homeodomain-like_sf"/>
</dbReference>
<dbReference type="Gene3D" id="1.10.10.60">
    <property type="entry name" value="Homeodomain-like"/>
    <property type="match status" value="1"/>
</dbReference>
<evidence type="ECO:0000259" key="4">
    <source>
        <dbReference type="PROSITE" id="PS01124"/>
    </source>
</evidence>
<keyword evidence="3" id="KW-0804">Transcription</keyword>
<proteinExistence type="predicted"/>
<dbReference type="SMART" id="SM00342">
    <property type="entry name" value="HTH_ARAC"/>
    <property type="match status" value="1"/>
</dbReference>
<feature type="domain" description="HTH araC/xylS-type" evidence="4">
    <location>
        <begin position="116"/>
        <end position="214"/>
    </location>
</feature>
<gene>
    <name evidence="5" type="ORF">OP10G_3035</name>
</gene>
<accession>A0A068NS75</accession>
<evidence type="ECO:0000256" key="1">
    <source>
        <dbReference type="ARBA" id="ARBA00023015"/>
    </source>
</evidence>
<keyword evidence="2" id="KW-0238">DNA-binding</keyword>
<organism evidence="5 6">
    <name type="scientific">Fimbriimonas ginsengisoli Gsoil 348</name>
    <dbReference type="NCBI Taxonomy" id="661478"/>
    <lineage>
        <taxon>Bacteria</taxon>
        <taxon>Bacillati</taxon>
        <taxon>Armatimonadota</taxon>
        <taxon>Fimbriimonadia</taxon>
        <taxon>Fimbriimonadales</taxon>
        <taxon>Fimbriimonadaceae</taxon>
        <taxon>Fimbriimonas</taxon>
    </lineage>
</organism>
<protein>
    <submittedName>
        <fullName evidence="5">Transcriptional regulator, AraC family protein</fullName>
    </submittedName>
</protein>
<dbReference type="InterPro" id="IPR018060">
    <property type="entry name" value="HTH_AraC"/>
</dbReference>